<dbReference type="AlphaFoldDB" id="A0A1B9GI42"/>
<dbReference type="EMBL" id="KV700144">
    <property type="protein sequence ID" value="OCF30647.1"/>
    <property type="molecule type" value="Genomic_DNA"/>
</dbReference>
<feature type="region of interest" description="Disordered" evidence="6">
    <location>
        <begin position="615"/>
        <end position="955"/>
    </location>
</feature>
<evidence type="ECO:0000256" key="2">
    <source>
        <dbReference type="ARBA" id="ARBA00009549"/>
    </source>
</evidence>
<dbReference type="GO" id="GO:0051301">
    <property type="term" value="P:cell division"/>
    <property type="evidence" value="ECO:0007669"/>
    <property type="project" value="UniProtKB-KW"/>
</dbReference>
<dbReference type="Gene3D" id="1.25.10.10">
    <property type="entry name" value="Leucine-rich Repeat Variant"/>
    <property type="match status" value="1"/>
</dbReference>
<keyword evidence="4" id="KW-0493">Microtubule</keyword>
<evidence type="ECO:0000256" key="6">
    <source>
        <dbReference type="SAM" id="MobiDB-lite"/>
    </source>
</evidence>
<proteinExistence type="inferred from homology"/>
<comment type="subcellular location">
    <subcellularLocation>
        <location evidence="1">Cytoplasm</location>
        <location evidence="1">Cytoskeleton</location>
        <location evidence="1">Spindle</location>
    </subcellularLocation>
</comment>
<keyword evidence="5" id="KW-0131">Cell cycle</keyword>
<evidence type="ECO:0000256" key="3">
    <source>
        <dbReference type="ARBA" id="ARBA00022618"/>
    </source>
</evidence>
<dbReference type="GO" id="GO:0005819">
    <property type="term" value="C:spindle"/>
    <property type="evidence" value="ECO:0007669"/>
    <property type="project" value="UniProtKB-SubCell"/>
</dbReference>
<dbReference type="GO" id="GO:0005874">
    <property type="term" value="C:microtubule"/>
    <property type="evidence" value="ECO:0007669"/>
    <property type="project" value="UniProtKB-KW"/>
</dbReference>
<feature type="compositionally biased region" description="Basic and acidic residues" evidence="6">
    <location>
        <begin position="653"/>
        <end position="674"/>
    </location>
</feature>
<protein>
    <recommendedName>
        <fullName evidence="7">CLASP N-terminal domain-containing protein</fullName>
    </recommendedName>
</protein>
<evidence type="ECO:0000313" key="9">
    <source>
        <dbReference type="Proteomes" id="UP000092666"/>
    </source>
</evidence>
<feature type="compositionally biased region" description="Polar residues" evidence="6">
    <location>
        <begin position="707"/>
        <end position="719"/>
    </location>
</feature>
<sequence>MAPTIAPDAKIPCTTPQQLRDELDTITWALEPEEKEDTWEKFERAIIRFAAVTRGGGYKMTDMFVEGVGRNGIGAKLAKCMLSDRGRLSGVSTDFLQTMAPRLSLNFKPLVHLYLEPLVQLLGRPNKVFLKRAEKCLLTIITHCQIPTILLELRRGLDDNAATCRKGCSIGLERTIIEWPKEIWSEKGLTVLEESVRKMATDKDPEVRQTGKRVWALFMDIWPERVEGFSAPLTPTVRRYLGVPAVGEAPKAKAKASSRPVAPPLRPISATSTESSLASSSNQPSHAAPHPDVRPQHHRVNALASRPVRVAAPLLLAPAPVEAGPSRRRSPRKDLEPLPRANEYEPEERSAPPVFARSATTNGDFRRDAPALGALGHHSRSVSHNTLPSSSSHSALHDEYQRYNPLSKPARPLLATSYSVPAESTEPAHPSRRFAPPARPVRIPTEEHMTAGQGDSIFKGPARNPHFPERRPGPLGQAHRRVVTAPVPSAVEAFSLGKALGHARNPSYRRHEEDHIHNQEEDHQTPQKGEGAHERATESEKAPVPGIFASPLPTHVVSMDSPLMPTLMRSTSGDVRVEEEDQNDIIDLQEEVYPGSPSIGADKTQVDIAAKVQLPESPTQANVDLPEVATCADDSMKEETKTDEQGAPQQEAAVHEESASSEKISDNVERRKLAPEAADVETQPSVASSEDQGPEQDSDSPAEVTHNENSNSVPAQSIPSKHASEPVKGASSSTKSRPPPTAKEATNAGPSKPKVLSTNAPPRKPPVPSARAAGPRTVSASISRRPFKPTSLTAPTAASAARAASISKPAPAPAVVSKPSVATSTTANPSAPSDVTAKVHTGPSKPPIPTAGGRARVVSAQIAPKPEKLEPKPTIKPSIPPNVRPAPTRVVSGPKKPAVTSHIVLPPVKKERVMRKAPLPSFRPTKSNAATTDNGAASLKASTASSTGGRAKVKPEMMIKLPDSPAKLAAPDVPLPPSRHEVPLPHSPFSKVTSAVSSAAKHKPSPLKIEVVRPRVRADSNVSHPNSPIALTRPKPLSPLLATVGPTDVENDELPKAPVFSMPAQSPASPRTESPAAKLPMADPFISASVPASPSFKRAAETATVEADMTSEIESDDDDLARITFKGHPRIRTASPALSINSIDTVPASPLKPSRTATALHHQANHINAFAPRTDVSTPQKSAAMLLAKLEGSEKGMNIAMSYTPHAPQSERKALSVKDANTPGLNGGGGESEWDVSA</sequence>
<gene>
    <name evidence="8" type="ORF">I316_07695</name>
</gene>
<keyword evidence="9" id="KW-1185">Reference proteome</keyword>
<evidence type="ECO:0000256" key="4">
    <source>
        <dbReference type="ARBA" id="ARBA00022701"/>
    </source>
</evidence>
<evidence type="ECO:0000256" key="5">
    <source>
        <dbReference type="ARBA" id="ARBA00022776"/>
    </source>
</evidence>
<dbReference type="InterPro" id="IPR016024">
    <property type="entry name" value="ARM-type_fold"/>
</dbReference>
<comment type="similarity">
    <text evidence="2">Belongs to the CLASP family.</text>
</comment>
<feature type="compositionally biased region" description="Low complexity" evidence="6">
    <location>
        <begin position="935"/>
        <end position="949"/>
    </location>
</feature>
<feature type="compositionally biased region" description="Low complexity" evidence="6">
    <location>
        <begin position="788"/>
        <end position="827"/>
    </location>
</feature>
<feature type="compositionally biased region" description="Basic and acidic residues" evidence="6">
    <location>
        <begin position="634"/>
        <end position="644"/>
    </location>
</feature>
<feature type="compositionally biased region" description="Low complexity" evidence="6">
    <location>
        <begin position="990"/>
        <end position="999"/>
    </location>
</feature>
<feature type="compositionally biased region" description="Polar residues" evidence="6">
    <location>
        <begin position="682"/>
        <end position="691"/>
    </location>
</feature>
<evidence type="ECO:0000256" key="1">
    <source>
        <dbReference type="ARBA" id="ARBA00004186"/>
    </source>
</evidence>
<reference evidence="8 9" key="1">
    <citation type="submission" date="2013-07" db="EMBL/GenBank/DDBJ databases">
        <title>The Genome Sequence of Cryptococcus heveanensis BCC8398.</title>
        <authorList>
            <consortium name="The Broad Institute Genome Sequencing Platform"/>
            <person name="Cuomo C."/>
            <person name="Litvintseva A."/>
            <person name="Chen Y."/>
            <person name="Heitman J."/>
            <person name="Sun S."/>
            <person name="Springer D."/>
            <person name="Dromer F."/>
            <person name="Young S.K."/>
            <person name="Zeng Q."/>
            <person name="Gargeya S."/>
            <person name="Fitzgerald M."/>
            <person name="Abouelleil A."/>
            <person name="Alvarado L."/>
            <person name="Berlin A.M."/>
            <person name="Chapman S.B."/>
            <person name="Dewar J."/>
            <person name="Goldberg J."/>
            <person name="Griggs A."/>
            <person name="Gujja S."/>
            <person name="Hansen M."/>
            <person name="Howarth C."/>
            <person name="Imamovic A."/>
            <person name="Larimer J."/>
            <person name="McCowan C."/>
            <person name="Murphy C."/>
            <person name="Pearson M."/>
            <person name="Priest M."/>
            <person name="Roberts A."/>
            <person name="Saif S."/>
            <person name="Shea T."/>
            <person name="Sykes S."/>
            <person name="Wortman J."/>
            <person name="Nusbaum C."/>
            <person name="Birren B."/>
        </authorList>
    </citation>
    <scope>NUCLEOTIDE SEQUENCE [LARGE SCALE GENOMIC DNA]</scope>
    <source>
        <strain evidence="8 9">BCC8398</strain>
    </source>
</reference>
<evidence type="ECO:0000313" key="8">
    <source>
        <dbReference type="EMBL" id="OCF30647.1"/>
    </source>
</evidence>
<dbReference type="Proteomes" id="UP000092666">
    <property type="component" value="Unassembled WGS sequence"/>
</dbReference>
<dbReference type="OrthoDB" id="46159at2759"/>
<dbReference type="Pfam" id="PF12348">
    <property type="entry name" value="CLASP_N"/>
    <property type="match status" value="1"/>
</dbReference>
<feature type="region of interest" description="Disordered" evidence="6">
    <location>
        <begin position="502"/>
        <end position="544"/>
    </location>
</feature>
<dbReference type="SUPFAM" id="SSF48371">
    <property type="entry name" value="ARM repeat"/>
    <property type="match status" value="1"/>
</dbReference>
<dbReference type="InterPro" id="IPR011989">
    <property type="entry name" value="ARM-like"/>
</dbReference>
<feature type="region of interest" description="Disordered" evidence="6">
    <location>
        <begin position="419"/>
        <end position="438"/>
    </location>
</feature>
<feature type="region of interest" description="Disordered" evidence="6">
    <location>
        <begin position="968"/>
        <end position="1077"/>
    </location>
</feature>
<organism evidence="8 9">
    <name type="scientific">Kwoniella heveanensis BCC8398</name>
    <dbReference type="NCBI Taxonomy" id="1296120"/>
    <lineage>
        <taxon>Eukaryota</taxon>
        <taxon>Fungi</taxon>
        <taxon>Dikarya</taxon>
        <taxon>Basidiomycota</taxon>
        <taxon>Agaricomycotina</taxon>
        <taxon>Tremellomycetes</taxon>
        <taxon>Tremellales</taxon>
        <taxon>Cryptococcaceae</taxon>
        <taxon>Kwoniella</taxon>
    </lineage>
</organism>
<keyword evidence="3" id="KW-0132">Cell division</keyword>
<feature type="compositionally biased region" description="Polar residues" evidence="6">
    <location>
        <begin position="1063"/>
        <end position="1072"/>
    </location>
</feature>
<name>A0A1B9GI42_9TREE</name>
<feature type="region of interest" description="Disordered" evidence="6">
    <location>
        <begin position="1204"/>
        <end position="1238"/>
    </location>
</feature>
<feature type="region of interest" description="Disordered" evidence="6">
    <location>
        <begin position="249"/>
        <end position="296"/>
    </location>
</feature>
<dbReference type="STRING" id="1296120.A0A1B9GI42"/>
<dbReference type="InterPro" id="IPR024395">
    <property type="entry name" value="CLASP_N_dom"/>
</dbReference>
<reference evidence="9" key="2">
    <citation type="submission" date="2013-12" db="EMBL/GenBank/DDBJ databases">
        <title>Evolution of pathogenesis and genome organization in the Tremellales.</title>
        <authorList>
            <person name="Cuomo C."/>
            <person name="Litvintseva A."/>
            <person name="Heitman J."/>
            <person name="Chen Y."/>
            <person name="Sun S."/>
            <person name="Springer D."/>
            <person name="Dromer F."/>
            <person name="Young S."/>
            <person name="Zeng Q."/>
            <person name="Chapman S."/>
            <person name="Gujja S."/>
            <person name="Saif S."/>
            <person name="Birren B."/>
        </authorList>
    </citation>
    <scope>NUCLEOTIDE SEQUENCE [LARGE SCALE GENOMIC DNA]</scope>
    <source>
        <strain evidence="9">BCC8398</strain>
    </source>
</reference>
<accession>A0A1B9GI42</accession>
<feature type="domain" description="CLASP N-terminal" evidence="7">
    <location>
        <begin position="20"/>
        <end position="241"/>
    </location>
</feature>
<keyword evidence="5" id="KW-0498">Mitosis</keyword>
<evidence type="ECO:0000259" key="7">
    <source>
        <dbReference type="Pfam" id="PF12348"/>
    </source>
</evidence>
<feature type="compositionally biased region" description="Low complexity" evidence="6">
    <location>
        <begin position="269"/>
        <end position="281"/>
    </location>
</feature>
<feature type="region of interest" description="Disordered" evidence="6">
    <location>
        <begin position="321"/>
        <end position="371"/>
    </location>
</feature>
<feature type="compositionally biased region" description="Polar residues" evidence="6">
    <location>
        <begin position="924"/>
        <end position="934"/>
    </location>
</feature>
<feature type="compositionally biased region" description="Basic and acidic residues" evidence="6">
    <location>
        <begin position="509"/>
        <end position="541"/>
    </location>
</feature>